<evidence type="ECO:0000256" key="1">
    <source>
        <dbReference type="ARBA" id="ARBA00001917"/>
    </source>
</evidence>
<evidence type="ECO:0000259" key="8">
    <source>
        <dbReference type="PROSITE" id="PS51349"/>
    </source>
</evidence>
<evidence type="ECO:0000256" key="7">
    <source>
        <dbReference type="PIRSR" id="PIRSR000138-2"/>
    </source>
</evidence>
<feature type="binding site" evidence="7">
    <location>
        <position position="255"/>
    </location>
    <ligand>
        <name>FMN</name>
        <dbReference type="ChEBI" id="CHEBI:58210"/>
    </ligand>
</feature>
<dbReference type="RefSeq" id="WP_047805786.1">
    <property type="nucleotide sequence ID" value="NZ_CP011805.1"/>
</dbReference>
<dbReference type="STRING" id="543877.AM2010_565"/>
<dbReference type="Gene3D" id="3.20.20.70">
    <property type="entry name" value="Aldolase class I"/>
    <property type="match status" value="1"/>
</dbReference>
<evidence type="ECO:0000256" key="4">
    <source>
        <dbReference type="ARBA" id="ARBA00023002"/>
    </source>
</evidence>
<dbReference type="PANTHER" id="PTHR10578">
    <property type="entry name" value="S -2-HYDROXY-ACID OXIDASE-RELATED"/>
    <property type="match status" value="1"/>
</dbReference>
<feature type="binding site" evidence="7">
    <location>
        <position position="277"/>
    </location>
    <ligand>
        <name>FMN</name>
        <dbReference type="ChEBI" id="CHEBI:58210"/>
    </ligand>
</feature>
<dbReference type="OrthoDB" id="9770452at2"/>
<dbReference type="GO" id="GO:0016614">
    <property type="term" value="F:oxidoreductase activity, acting on CH-OH group of donors"/>
    <property type="evidence" value="ECO:0007669"/>
    <property type="project" value="UniProtKB-ARBA"/>
</dbReference>
<gene>
    <name evidence="9" type="ORF">AM2010_565</name>
</gene>
<dbReference type="PROSITE" id="PS00557">
    <property type="entry name" value="FMN_HYDROXY_ACID_DH_1"/>
    <property type="match status" value="1"/>
</dbReference>
<dbReference type="InterPro" id="IPR013785">
    <property type="entry name" value="Aldolase_TIM"/>
</dbReference>
<reference evidence="9 10" key="1">
    <citation type="submission" date="2015-06" db="EMBL/GenBank/DDBJ databases">
        <authorList>
            <person name="Kim K.M."/>
        </authorList>
    </citation>
    <scope>NUCLEOTIDE SEQUENCE [LARGE SCALE GENOMIC DNA]</scope>
    <source>
        <strain evidence="9 10">KCTC 22370</strain>
    </source>
</reference>
<dbReference type="Pfam" id="PF01070">
    <property type="entry name" value="FMN_dh"/>
    <property type="match status" value="1"/>
</dbReference>
<sequence length="385" mass="42210">MRLSGCHNFEDLRQLARQRLPWPVFDYIDGAADDEATKARNTAAFDDVDLVPNVLAGVAQIDTGCTIMGRHSALPLILSPTALQRVFHWQGERAVARAAERFGLWFGISSLATVSIEEIAALVSTPKMFQLYVHKDAGLNTSMIDRCKAAGFDALTLTVDTIVSGKRERCQRSGFTTPPRFTPSAIWSYATRPRWTLDYLLREKFRLPNLDTHVSEGTGRAVSIAEYFNTMLDTAMDWDTAARIRQDWGGTFCLKGVMSAADARRAVEIGADAIMVSNHGGRQLDGSRAPFDQLAEIVDAVGGEIEIICDGGVRRGTHVLKALASGASAASGGRLYLYALAAAGQQGVEHALTLLRDEIERGMRLMGVTHVDQLDQAMLRSRQRR</sequence>
<feature type="binding site" evidence="7">
    <location>
        <position position="282"/>
    </location>
    <ligand>
        <name>glyoxylate</name>
        <dbReference type="ChEBI" id="CHEBI:36655"/>
    </ligand>
</feature>
<feature type="binding site" evidence="7">
    <location>
        <position position="109"/>
    </location>
    <ligand>
        <name>FMN</name>
        <dbReference type="ChEBI" id="CHEBI:58210"/>
    </ligand>
</feature>
<comment type="similarity">
    <text evidence="5">Belongs to the FMN-dependent alpha-hydroxy acid dehydrogenase family.</text>
</comment>
<dbReference type="CDD" id="cd02809">
    <property type="entry name" value="alpha_hydroxyacid_oxid_FMN"/>
    <property type="match status" value="1"/>
</dbReference>
<feature type="binding site" evidence="7">
    <location>
        <position position="130"/>
    </location>
    <ligand>
        <name>FMN</name>
        <dbReference type="ChEBI" id="CHEBI:58210"/>
    </ligand>
</feature>
<dbReference type="AlphaFoldDB" id="A0A0G3X625"/>
<dbReference type="PIRSF" id="PIRSF000138">
    <property type="entry name" value="Al-hdrx_acd_dh"/>
    <property type="match status" value="1"/>
</dbReference>
<evidence type="ECO:0000256" key="3">
    <source>
        <dbReference type="ARBA" id="ARBA00022643"/>
    </source>
</evidence>
<feature type="binding site" evidence="7">
    <location>
        <position position="279"/>
    </location>
    <ligand>
        <name>glyoxylate</name>
        <dbReference type="ChEBI" id="CHEBI:36655"/>
    </ligand>
</feature>
<evidence type="ECO:0000313" key="9">
    <source>
        <dbReference type="EMBL" id="AKM06652.1"/>
    </source>
</evidence>
<feature type="binding site" evidence="7">
    <location>
        <position position="27"/>
    </location>
    <ligand>
        <name>glyoxylate</name>
        <dbReference type="ChEBI" id="CHEBI:36655"/>
    </ligand>
</feature>
<dbReference type="KEGG" id="amx:AM2010_565"/>
<evidence type="ECO:0000256" key="6">
    <source>
        <dbReference type="PIRSR" id="PIRSR000138-1"/>
    </source>
</evidence>
<proteinExistence type="inferred from homology"/>
<feature type="binding site" evidence="7">
    <location>
        <position position="132"/>
    </location>
    <ligand>
        <name>glyoxylate</name>
        <dbReference type="ChEBI" id="CHEBI:36655"/>
    </ligand>
</feature>
<dbReference type="PATRIC" id="fig|543877.4.peg.570"/>
<dbReference type="InterPro" id="IPR000262">
    <property type="entry name" value="FMN-dep_DH"/>
</dbReference>
<dbReference type="SUPFAM" id="SSF51395">
    <property type="entry name" value="FMN-linked oxidoreductases"/>
    <property type="match status" value="1"/>
</dbReference>
<feature type="binding site" evidence="7">
    <location>
        <begin position="80"/>
        <end position="82"/>
    </location>
    <ligand>
        <name>FMN</name>
        <dbReference type="ChEBI" id="CHEBI:58210"/>
    </ligand>
</feature>
<keyword evidence="3 7" id="KW-0288">FMN</keyword>
<dbReference type="GO" id="GO:0010181">
    <property type="term" value="F:FMN binding"/>
    <property type="evidence" value="ECO:0007669"/>
    <property type="project" value="InterPro"/>
</dbReference>
<feature type="binding site" evidence="7">
    <location>
        <position position="158"/>
    </location>
    <ligand>
        <name>FMN</name>
        <dbReference type="ChEBI" id="CHEBI:58210"/>
    </ligand>
</feature>
<keyword evidence="4" id="KW-0560">Oxidoreductase</keyword>
<dbReference type="InterPro" id="IPR008259">
    <property type="entry name" value="FMN_hydac_DH_AS"/>
</dbReference>
<dbReference type="FunFam" id="3.20.20.70:FF:000029">
    <property type="entry name" value="L-lactate dehydrogenase"/>
    <property type="match status" value="1"/>
</dbReference>
<feature type="binding site" evidence="7">
    <location>
        <position position="167"/>
    </location>
    <ligand>
        <name>glyoxylate</name>
        <dbReference type="ChEBI" id="CHEBI:36655"/>
    </ligand>
</feature>
<dbReference type="PROSITE" id="PS51349">
    <property type="entry name" value="FMN_HYDROXY_ACID_DH_2"/>
    <property type="match status" value="1"/>
</dbReference>
<accession>A0A0G3X625</accession>
<protein>
    <submittedName>
        <fullName evidence="9">Lactate dehydrogenase</fullName>
    </submittedName>
</protein>
<dbReference type="PANTHER" id="PTHR10578:SF107">
    <property type="entry name" value="2-HYDROXYACID OXIDASE 1"/>
    <property type="match status" value="1"/>
</dbReference>
<comment type="cofactor">
    <cofactor evidence="1">
        <name>FMN</name>
        <dbReference type="ChEBI" id="CHEBI:58210"/>
    </cofactor>
</comment>
<name>A0A0G3X625_9SPHN</name>
<dbReference type="EMBL" id="CP011805">
    <property type="protein sequence ID" value="AKM06652.1"/>
    <property type="molecule type" value="Genomic_DNA"/>
</dbReference>
<organism evidence="9 10">
    <name type="scientific">Pelagerythrobacter marensis</name>
    <dbReference type="NCBI Taxonomy" id="543877"/>
    <lineage>
        <taxon>Bacteria</taxon>
        <taxon>Pseudomonadati</taxon>
        <taxon>Pseudomonadota</taxon>
        <taxon>Alphaproteobacteria</taxon>
        <taxon>Sphingomonadales</taxon>
        <taxon>Erythrobacteraceae</taxon>
        <taxon>Pelagerythrobacter</taxon>
    </lineage>
</organism>
<keyword evidence="2 7" id="KW-0285">Flavoprotein</keyword>
<feature type="binding site" evidence="7">
    <location>
        <begin position="333"/>
        <end position="334"/>
    </location>
    <ligand>
        <name>FMN</name>
        <dbReference type="ChEBI" id="CHEBI:58210"/>
    </ligand>
</feature>
<feature type="binding site" evidence="7">
    <location>
        <begin position="310"/>
        <end position="314"/>
    </location>
    <ligand>
        <name>FMN</name>
        <dbReference type="ChEBI" id="CHEBI:58210"/>
    </ligand>
</feature>
<keyword evidence="10" id="KW-1185">Reference proteome</keyword>
<dbReference type="Proteomes" id="UP000037643">
    <property type="component" value="Chromosome"/>
</dbReference>
<feature type="active site" description="Proton acceptor" evidence="6">
    <location>
        <position position="279"/>
    </location>
</feature>
<feature type="domain" description="FMN hydroxy acid dehydrogenase" evidence="8">
    <location>
        <begin position="1"/>
        <end position="384"/>
    </location>
</feature>
<evidence type="ECO:0000256" key="2">
    <source>
        <dbReference type="ARBA" id="ARBA00022630"/>
    </source>
</evidence>
<dbReference type="InterPro" id="IPR037396">
    <property type="entry name" value="FMN_HAD"/>
</dbReference>
<dbReference type="InterPro" id="IPR012133">
    <property type="entry name" value="Alpha-hydoxy_acid_DH_FMN"/>
</dbReference>
<evidence type="ECO:0000313" key="10">
    <source>
        <dbReference type="Proteomes" id="UP000037643"/>
    </source>
</evidence>
<evidence type="ECO:0000256" key="5">
    <source>
        <dbReference type="ARBA" id="ARBA00024042"/>
    </source>
</evidence>